<comment type="subcellular location">
    <subcellularLocation>
        <location evidence="1">Membrane</location>
        <topology evidence="1">Multi-pass membrane protein</topology>
    </subcellularLocation>
</comment>
<feature type="domain" description="EXS" evidence="6">
    <location>
        <begin position="1"/>
        <end position="162"/>
    </location>
</feature>
<dbReference type="PANTHER" id="PTHR10783">
    <property type="entry name" value="XENOTROPIC AND POLYTROPIC RETROVIRUS RECEPTOR 1-RELATED"/>
    <property type="match status" value="1"/>
</dbReference>
<protein>
    <submittedName>
        <fullName evidence="7">EXS family-domain-containing protein</fullName>
    </submittedName>
</protein>
<dbReference type="GO" id="GO:0005886">
    <property type="term" value="C:plasma membrane"/>
    <property type="evidence" value="ECO:0007669"/>
    <property type="project" value="TreeGrafter"/>
</dbReference>
<keyword evidence="3 5" id="KW-1133">Transmembrane helix</keyword>
<feature type="transmembrane region" description="Helical" evidence="5">
    <location>
        <begin position="97"/>
        <end position="121"/>
    </location>
</feature>
<keyword evidence="8" id="KW-1185">Reference proteome</keyword>
<organism evidence="7 8">
    <name type="scientific">Crepidotus variabilis</name>
    <dbReference type="NCBI Taxonomy" id="179855"/>
    <lineage>
        <taxon>Eukaryota</taxon>
        <taxon>Fungi</taxon>
        <taxon>Dikarya</taxon>
        <taxon>Basidiomycota</taxon>
        <taxon>Agaricomycotina</taxon>
        <taxon>Agaricomycetes</taxon>
        <taxon>Agaricomycetidae</taxon>
        <taxon>Agaricales</taxon>
        <taxon>Agaricineae</taxon>
        <taxon>Crepidotaceae</taxon>
        <taxon>Crepidotus</taxon>
    </lineage>
</organism>
<evidence type="ECO:0000256" key="5">
    <source>
        <dbReference type="SAM" id="Phobius"/>
    </source>
</evidence>
<keyword evidence="4 5" id="KW-0472">Membrane</keyword>
<evidence type="ECO:0000313" key="8">
    <source>
        <dbReference type="Proteomes" id="UP000807306"/>
    </source>
</evidence>
<dbReference type="Pfam" id="PF03124">
    <property type="entry name" value="EXS"/>
    <property type="match status" value="1"/>
</dbReference>
<comment type="caution">
    <text evidence="7">The sequence shown here is derived from an EMBL/GenBank/DDBJ whole genome shotgun (WGS) entry which is preliminary data.</text>
</comment>
<dbReference type="GO" id="GO:0016036">
    <property type="term" value="P:cellular response to phosphate starvation"/>
    <property type="evidence" value="ECO:0007669"/>
    <property type="project" value="TreeGrafter"/>
</dbReference>
<dbReference type="GO" id="GO:0006817">
    <property type="term" value="P:phosphate ion transport"/>
    <property type="evidence" value="ECO:0007669"/>
    <property type="project" value="TreeGrafter"/>
</dbReference>
<name>A0A9P6EPM3_9AGAR</name>
<dbReference type="GO" id="GO:0000822">
    <property type="term" value="F:inositol hexakisphosphate binding"/>
    <property type="evidence" value="ECO:0007669"/>
    <property type="project" value="TreeGrafter"/>
</dbReference>
<dbReference type="EMBL" id="MU157832">
    <property type="protein sequence ID" value="KAF9532389.1"/>
    <property type="molecule type" value="Genomic_DNA"/>
</dbReference>
<keyword evidence="2 5" id="KW-0812">Transmembrane</keyword>
<gene>
    <name evidence="7" type="ORF">CPB83DRAFT_676714</name>
</gene>
<dbReference type="Proteomes" id="UP000807306">
    <property type="component" value="Unassembled WGS sequence"/>
</dbReference>
<dbReference type="AlphaFoldDB" id="A0A9P6EPM3"/>
<reference evidence="7" key="1">
    <citation type="submission" date="2020-11" db="EMBL/GenBank/DDBJ databases">
        <authorList>
            <consortium name="DOE Joint Genome Institute"/>
            <person name="Ahrendt S."/>
            <person name="Riley R."/>
            <person name="Andreopoulos W."/>
            <person name="Labutti K."/>
            <person name="Pangilinan J."/>
            <person name="Ruiz-Duenas F.J."/>
            <person name="Barrasa J.M."/>
            <person name="Sanchez-Garcia M."/>
            <person name="Camarero S."/>
            <person name="Miyauchi S."/>
            <person name="Serrano A."/>
            <person name="Linde D."/>
            <person name="Babiker R."/>
            <person name="Drula E."/>
            <person name="Ayuso-Fernandez I."/>
            <person name="Pacheco R."/>
            <person name="Padilla G."/>
            <person name="Ferreira P."/>
            <person name="Barriuso J."/>
            <person name="Kellner H."/>
            <person name="Castanera R."/>
            <person name="Alfaro M."/>
            <person name="Ramirez L."/>
            <person name="Pisabarro A.G."/>
            <person name="Kuo A."/>
            <person name="Tritt A."/>
            <person name="Lipzen A."/>
            <person name="He G."/>
            <person name="Yan M."/>
            <person name="Ng V."/>
            <person name="Cullen D."/>
            <person name="Martin F."/>
            <person name="Rosso M.-N."/>
            <person name="Henrissat B."/>
            <person name="Hibbett D."/>
            <person name="Martinez A.T."/>
            <person name="Grigoriev I.V."/>
        </authorList>
    </citation>
    <scope>NUCLEOTIDE SEQUENCE</scope>
    <source>
        <strain evidence="7">CBS 506.95</strain>
    </source>
</reference>
<dbReference type="PANTHER" id="PTHR10783:SF103">
    <property type="entry name" value="SOLUTE CARRIER FAMILY 53 MEMBER 1"/>
    <property type="match status" value="1"/>
</dbReference>
<dbReference type="InterPro" id="IPR004342">
    <property type="entry name" value="EXS_C"/>
</dbReference>
<evidence type="ECO:0000256" key="1">
    <source>
        <dbReference type="ARBA" id="ARBA00004141"/>
    </source>
</evidence>
<evidence type="ECO:0000259" key="6">
    <source>
        <dbReference type="PROSITE" id="PS51380"/>
    </source>
</evidence>
<feature type="transmembrane region" description="Helical" evidence="5">
    <location>
        <begin position="16"/>
        <end position="38"/>
    </location>
</feature>
<dbReference type="GO" id="GO:0005794">
    <property type="term" value="C:Golgi apparatus"/>
    <property type="evidence" value="ECO:0007669"/>
    <property type="project" value="TreeGrafter"/>
</dbReference>
<proteinExistence type="predicted"/>
<evidence type="ECO:0000256" key="2">
    <source>
        <dbReference type="ARBA" id="ARBA00022692"/>
    </source>
</evidence>
<sequence>MNLLYYYWRRHGDKKVLFIFWCLSAAWYSIYACTWDFLMDWSLLRVHDTRYPFLRQNLLYSNSVYVYYFALVSFSSYSMVSFLLEPQLTNLLLRFLWVVYIPIKGPSMMLRSFIVGILEMLRRVQWNFFRLENEHLGNMDQYRVTREVPLPYAIDETRRHEEDDEEDARIKRHL</sequence>
<evidence type="ECO:0000256" key="3">
    <source>
        <dbReference type="ARBA" id="ARBA00022989"/>
    </source>
</evidence>
<evidence type="ECO:0000256" key="4">
    <source>
        <dbReference type="ARBA" id="ARBA00023136"/>
    </source>
</evidence>
<evidence type="ECO:0000313" key="7">
    <source>
        <dbReference type="EMBL" id="KAF9532389.1"/>
    </source>
</evidence>
<accession>A0A9P6EPM3</accession>
<dbReference type="OrthoDB" id="9970435at2759"/>
<dbReference type="PROSITE" id="PS51380">
    <property type="entry name" value="EXS"/>
    <property type="match status" value="1"/>
</dbReference>
<feature type="transmembrane region" description="Helical" evidence="5">
    <location>
        <begin position="58"/>
        <end position="77"/>
    </location>
</feature>